<organism evidence="1 2">
    <name type="scientific">Opisthorchis viverrini</name>
    <name type="common">Southeast Asian liver fluke</name>
    <dbReference type="NCBI Taxonomy" id="6198"/>
    <lineage>
        <taxon>Eukaryota</taxon>
        <taxon>Metazoa</taxon>
        <taxon>Spiralia</taxon>
        <taxon>Lophotrochozoa</taxon>
        <taxon>Platyhelminthes</taxon>
        <taxon>Trematoda</taxon>
        <taxon>Digenea</taxon>
        <taxon>Opisthorchiida</taxon>
        <taxon>Opisthorchiata</taxon>
        <taxon>Opisthorchiidae</taxon>
        <taxon>Opisthorchis</taxon>
    </lineage>
</organism>
<dbReference type="EMBL" id="KL596766">
    <property type="protein sequence ID" value="KER25773.1"/>
    <property type="molecule type" value="Genomic_DNA"/>
</dbReference>
<dbReference type="CTD" id="20320988"/>
<evidence type="ECO:0000313" key="1">
    <source>
        <dbReference type="EMBL" id="KER25773.1"/>
    </source>
</evidence>
<sequence length="234" mass="26497">MLQCAPYYYADQKPGRCAPRTSKDFQCLTIDVFGALPESGGNTGSTILKVEESQRRSNNDLAAKYEGHYQQTQLRWSLPSSWMGTPRQAMPMVRDIVRHGPVAPSVVLMHPSYCLQCIAPFPTPHLTVLYLRTNLSAPISNAQLPTQPPRIIGKRNCGSYNHCMTSTRLLQLTMMMMKHTFKREYKIETLRRELTDRKVRTSAPRLLLSRLEQPSNILALMFSSGNMAATHRKA</sequence>
<gene>
    <name evidence="1" type="ORF">T265_06809</name>
</gene>
<proteinExistence type="predicted"/>
<dbReference type="GeneID" id="20320988"/>
<dbReference type="Proteomes" id="UP000054324">
    <property type="component" value="Unassembled WGS sequence"/>
</dbReference>
<dbReference type="OrthoDB" id="10473590at2759"/>
<accession>A0A074ZF12</accession>
<evidence type="ECO:0000313" key="2">
    <source>
        <dbReference type="Proteomes" id="UP000054324"/>
    </source>
</evidence>
<name>A0A074ZF12_OPIVI</name>
<reference evidence="1 2" key="1">
    <citation type="submission" date="2013-11" db="EMBL/GenBank/DDBJ databases">
        <title>Opisthorchis viverrini - life in the bile duct.</title>
        <authorList>
            <person name="Young N.D."/>
            <person name="Nagarajan N."/>
            <person name="Lin S.J."/>
            <person name="Korhonen P.K."/>
            <person name="Jex A.R."/>
            <person name="Hall R.S."/>
            <person name="Safavi-Hemami H."/>
            <person name="Kaewkong W."/>
            <person name="Bertrand D."/>
            <person name="Gao S."/>
            <person name="Seet Q."/>
            <person name="Wongkham S."/>
            <person name="Teh B.T."/>
            <person name="Wongkham C."/>
            <person name="Intapan P.M."/>
            <person name="Maleewong W."/>
            <person name="Yang X."/>
            <person name="Hu M."/>
            <person name="Wang Z."/>
            <person name="Hofmann A."/>
            <person name="Sternberg P.W."/>
            <person name="Tan P."/>
            <person name="Wang J."/>
            <person name="Gasser R.B."/>
        </authorList>
    </citation>
    <scope>NUCLEOTIDE SEQUENCE [LARGE SCALE GENOMIC DNA]</scope>
</reference>
<keyword evidence="2" id="KW-1185">Reference proteome</keyword>
<dbReference type="AlphaFoldDB" id="A0A074ZF12"/>
<protein>
    <submittedName>
        <fullName evidence="1">Uncharacterized protein</fullName>
    </submittedName>
</protein>
<dbReference type="KEGG" id="ovi:T265_06809"/>
<dbReference type="RefSeq" id="XP_009170447.1">
    <property type="nucleotide sequence ID" value="XM_009172183.1"/>
</dbReference>